<sequence length="77" mass="8265">MTFTRPALALLAVGLAGTAYALRPRPARLSGSSGTKSPYQPVRNAGPEEMTLPMKRWDIVDETVDESFPASDPPGSY</sequence>
<evidence type="ECO:0000313" key="3">
    <source>
        <dbReference type="EMBL" id="TNC50715.1"/>
    </source>
</evidence>
<keyword evidence="2" id="KW-0732">Signal</keyword>
<dbReference type="AlphaFoldDB" id="A0A5C4MX19"/>
<feature type="chain" id="PRO_5022681575" evidence="2">
    <location>
        <begin position="22"/>
        <end position="77"/>
    </location>
</feature>
<accession>A0A5C4MX19</accession>
<dbReference type="EMBL" id="VDFU01000006">
    <property type="protein sequence ID" value="TNC50715.1"/>
    <property type="molecule type" value="Genomic_DNA"/>
</dbReference>
<proteinExistence type="predicted"/>
<evidence type="ECO:0000313" key="4">
    <source>
        <dbReference type="Proteomes" id="UP000305887"/>
    </source>
</evidence>
<organism evidence="3 4">
    <name type="scientific">Rubellimicrobium rubrum</name>
    <dbReference type="NCBI Taxonomy" id="2585369"/>
    <lineage>
        <taxon>Bacteria</taxon>
        <taxon>Pseudomonadati</taxon>
        <taxon>Pseudomonadota</taxon>
        <taxon>Alphaproteobacteria</taxon>
        <taxon>Rhodobacterales</taxon>
        <taxon>Roseobacteraceae</taxon>
        <taxon>Rubellimicrobium</taxon>
    </lineage>
</organism>
<keyword evidence="4" id="KW-1185">Reference proteome</keyword>
<reference evidence="3 4" key="1">
    <citation type="submission" date="2019-06" db="EMBL/GenBank/DDBJ databases">
        <title>YIM 131921 draft genome.</title>
        <authorList>
            <person name="Jiang L."/>
        </authorList>
    </citation>
    <scope>NUCLEOTIDE SEQUENCE [LARGE SCALE GENOMIC DNA]</scope>
    <source>
        <strain evidence="3 4">YIM 131921</strain>
    </source>
</reference>
<gene>
    <name evidence="3" type="ORF">FHG66_06990</name>
</gene>
<name>A0A5C4MX19_9RHOB</name>
<feature type="signal peptide" evidence="2">
    <location>
        <begin position="1"/>
        <end position="21"/>
    </location>
</feature>
<feature type="region of interest" description="Disordered" evidence="1">
    <location>
        <begin position="24"/>
        <end position="48"/>
    </location>
</feature>
<dbReference type="OrthoDB" id="7873635at2"/>
<dbReference type="RefSeq" id="WP_139076036.1">
    <property type="nucleotide sequence ID" value="NZ_VDFU01000006.1"/>
</dbReference>
<dbReference type="Proteomes" id="UP000305887">
    <property type="component" value="Unassembled WGS sequence"/>
</dbReference>
<evidence type="ECO:0000256" key="2">
    <source>
        <dbReference type="SAM" id="SignalP"/>
    </source>
</evidence>
<comment type="caution">
    <text evidence="3">The sequence shown here is derived from an EMBL/GenBank/DDBJ whole genome shotgun (WGS) entry which is preliminary data.</text>
</comment>
<evidence type="ECO:0000256" key="1">
    <source>
        <dbReference type="SAM" id="MobiDB-lite"/>
    </source>
</evidence>
<protein>
    <submittedName>
        <fullName evidence="3">Uncharacterized protein</fullName>
    </submittedName>
</protein>